<dbReference type="AlphaFoldDB" id="A0A6A7YTJ2"/>
<dbReference type="SMART" id="SM00382">
    <property type="entry name" value="AAA"/>
    <property type="match status" value="1"/>
</dbReference>
<dbReference type="EMBL" id="WIVW01000012">
    <property type="protein sequence ID" value="MQU27186.1"/>
    <property type="molecule type" value="Genomic_DNA"/>
</dbReference>
<accession>A0A6A7YTJ2</accession>
<evidence type="ECO:0000313" key="8">
    <source>
        <dbReference type="EMBL" id="MQT78777.1"/>
    </source>
</evidence>
<evidence type="ECO:0000313" key="7">
    <source>
        <dbReference type="EMBL" id="MQT26389.1"/>
    </source>
</evidence>
<dbReference type="Proteomes" id="UP000437970">
    <property type="component" value="Unassembled WGS sequence"/>
</dbReference>
<dbReference type="EMBL" id="WIWP01000015">
    <property type="protein sequence ID" value="MQT26389.1"/>
    <property type="molecule type" value="Genomic_DNA"/>
</dbReference>
<evidence type="ECO:0000256" key="5">
    <source>
        <dbReference type="SAM" id="MobiDB-lite"/>
    </source>
</evidence>
<evidence type="ECO:0000313" key="10">
    <source>
        <dbReference type="EMBL" id="MQU27186.1"/>
    </source>
</evidence>
<gene>
    <name evidence="9" type="ORF">GHN41_00335</name>
    <name evidence="8" type="ORF">GHN86_01645</name>
    <name evidence="7" type="ORF">GHN94_11185</name>
    <name evidence="10" type="ORF">GHO29_11880</name>
</gene>
<name>A0A6A7YTJ2_9PSED</name>
<evidence type="ECO:0000313" key="11">
    <source>
        <dbReference type="Proteomes" id="UP000437970"/>
    </source>
</evidence>
<dbReference type="PANTHER" id="PTHR42734">
    <property type="entry name" value="METAL TRANSPORT SYSTEM ATP-BINDING PROTEIN TM_0124-RELATED"/>
    <property type="match status" value="1"/>
</dbReference>
<dbReference type="GO" id="GO:0005524">
    <property type="term" value="F:ATP binding"/>
    <property type="evidence" value="ECO:0007669"/>
    <property type="project" value="UniProtKB-KW"/>
</dbReference>
<dbReference type="SUPFAM" id="SSF52540">
    <property type="entry name" value="P-loop containing nucleoside triphosphate hydrolases"/>
    <property type="match status" value="1"/>
</dbReference>
<dbReference type="GO" id="GO:0016887">
    <property type="term" value="F:ATP hydrolysis activity"/>
    <property type="evidence" value="ECO:0007669"/>
    <property type="project" value="InterPro"/>
</dbReference>
<keyword evidence="4 8" id="KW-0067">ATP-binding</keyword>
<feature type="domain" description="ABC transporter" evidence="6">
    <location>
        <begin position="7"/>
        <end position="229"/>
    </location>
</feature>
<proteinExistence type="inferred from homology"/>
<feature type="region of interest" description="Disordered" evidence="5">
    <location>
        <begin position="252"/>
        <end position="275"/>
    </location>
</feature>
<dbReference type="InterPro" id="IPR003439">
    <property type="entry name" value="ABC_transporter-like_ATP-bd"/>
</dbReference>
<evidence type="ECO:0000313" key="12">
    <source>
        <dbReference type="Proteomes" id="UP000443000"/>
    </source>
</evidence>
<dbReference type="PANTHER" id="PTHR42734:SF6">
    <property type="entry name" value="MOLYBDATE IMPORT ATP-BINDING PROTEIN MOLC"/>
    <property type="match status" value="1"/>
</dbReference>
<dbReference type="Proteomes" id="UP000443000">
    <property type="component" value="Unassembled WGS sequence"/>
</dbReference>
<dbReference type="RefSeq" id="WP_153379074.1">
    <property type="nucleotide sequence ID" value="NZ_CAXAOS010000017.1"/>
</dbReference>
<evidence type="ECO:0000256" key="1">
    <source>
        <dbReference type="ARBA" id="ARBA00005417"/>
    </source>
</evidence>
<evidence type="ECO:0000313" key="13">
    <source>
        <dbReference type="Proteomes" id="UP000713985"/>
    </source>
</evidence>
<dbReference type="Pfam" id="PF00005">
    <property type="entry name" value="ABC_tran"/>
    <property type="match status" value="1"/>
</dbReference>
<sequence>MADLPALSVHELAQGYGTRQLFTGLSFELPRGALCTLLGPNGIGKSSLLRLVAGTAKPAAGTVKHHGQLGFVPQEVTPGLPLSAREMVLLGRARNVKLFGAPSRSDYVAADRALERVNALHLVGRNYVQLSGGERQLVLMARALACEADVLLLDEPTAAMDWHNQALILRLLKELTEEGMTVLMSTHVPQHALEFASHALLLHGGSEYQFGPPDTVMTEHALSRLYRIPVRCLALNNAKGHCTAVPVFSQTDTGAPNGYSQDPAPALSGTRRVEL</sequence>
<evidence type="ECO:0000313" key="9">
    <source>
        <dbReference type="EMBL" id="MQU14893.1"/>
    </source>
</evidence>
<dbReference type="PROSITE" id="PS50893">
    <property type="entry name" value="ABC_TRANSPORTER_2"/>
    <property type="match status" value="1"/>
</dbReference>
<keyword evidence="13" id="KW-1185">Reference proteome</keyword>
<dbReference type="Proteomes" id="UP000713985">
    <property type="component" value="Unassembled WGS sequence"/>
</dbReference>
<dbReference type="InterPro" id="IPR027417">
    <property type="entry name" value="P-loop_NTPase"/>
</dbReference>
<comment type="similarity">
    <text evidence="1">Belongs to the ABC transporter superfamily.</text>
</comment>
<comment type="caution">
    <text evidence="8">The sequence shown here is derived from an EMBL/GenBank/DDBJ whole genome shotgun (WGS) entry which is preliminary data.</text>
</comment>
<dbReference type="OrthoDB" id="5292475at2"/>
<dbReference type="InterPro" id="IPR050153">
    <property type="entry name" value="Metal_Ion_Import_ABC"/>
</dbReference>
<dbReference type="InterPro" id="IPR003593">
    <property type="entry name" value="AAA+_ATPase"/>
</dbReference>
<evidence type="ECO:0000256" key="2">
    <source>
        <dbReference type="ARBA" id="ARBA00022448"/>
    </source>
</evidence>
<dbReference type="EMBL" id="WIWC01000002">
    <property type="protein sequence ID" value="MQT78777.1"/>
    <property type="molecule type" value="Genomic_DNA"/>
</dbReference>
<dbReference type="Gene3D" id="3.40.50.300">
    <property type="entry name" value="P-loop containing nucleotide triphosphate hydrolases"/>
    <property type="match status" value="1"/>
</dbReference>
<evidence type="ECO:0000256" key="4">
    <source>
        <dbReference type="ARBA" id="ARBA00022840"/>
    </source>
</evidence>
<keyword evidence="3" id="KW-0547">Nucleotide-binding</keyword>
<organism evidence="8">
    <name type="scientific">Pseudomonas helleri</name>
    <dbReference type="NCBI Taxonomy" id="1608996"/>
    <lineage>
        <taxon>Bacteria</taxon>
        <taxon>Pseudomonadati</taxon>
        <taxon>Pseudomonadota</taxon>
        <taxon>Gammaproteobacteria</taxon>
        <taxon>Pseudomonadales</taxon>
        <taxon>Pseudomonadaceae</taxon>
        <taxon>Pseudomonas</taxon>
    </lineage>
</organism>
<evidence type="ECO:0000259" key="6">
    <source>
        <dbReference type="PROSITE" id="PS50893"/>
    </source>
</evidence>
<dbReference type="EMBL" id="WIVT01000001">
    <property type="protein sequence ID" value="MQU14893.1"/>
    <property type="molecule type" value="Genomic_DNA"/>
</dbReference>
<dbReference type="InterPro" id="IPR017871">
    <property type="entry name" value="ABC_transporter-like_CS"/>
</dbReference>
<reference evidence="11 12" key="1">
    <citation type="submission" date="2019-10" db="EMBL/GenBank/DDBJ databases">
        <title>Evaluation of single-gene subtyping targets for Pseudomonas.</title>
        <authorList>
            <person name="Reichler S.J."/>
            <person name="Orsi R.H."/>
            <person name="Wiedmann M."/>
            <person name="Martin N.H."/>
            <person name="Murphy S.I."/>
        </authorList>
    </citation>
    <scope>NUCLEOTIDE SEQUENCE</scope>
    <source>
        <strain evidence="7 13">FSL R10-0802</strain>
        <strain evidence="9 12">FSL R10-1594</strain>
        <strain evidence="10 11">FSL R10-1984</strain>
        <strain evidence="8">FSL R10-2339</strain>
    </source>
</reference>
<protein>
    <submittedName>
        <fullName evidence="8">ATP-binding cassette domain-containing protein</fullName>
    </submittedName>
</protein>
<dbReference type="PROSITE" id="PS00211">
    <property type="entry name" value="ABC_TRANSPORTER_1"/>
    <property type="match status" value="1"/>
</dbReference>
<keyword evidence="2" id="KW-0813">Transport</keyword>
<evidence type="ECO:0000256" key="3">
    <source>
        <dbReference type="ARBA" id="ARBA00022741"/>
    </source>
</evidence>